<dbReference type="OrthoDB" id="9806661at2"/>
<accession>A0A328VI32</accession>
<gene>
    <name evidence="9" type="primary">coaD</name>
    <name evidence="11" type="ORF">A4R35_16275</name>
</gene>
<keyword evidence="12" id="KW-1185">Reference proteome</keyword>
<dbReference type="InterPro" id="IPR004821">
    <property type="entry name" value="Cyt_trans-like"/>
</dbReference>
<dbReference type="GO" id="GO:0004595">
    <property type="term" value="F:pantetheine-phosphate adenylyltransferase activity"/>
    <property type="evidence" value="ECO:0007669"/>
    <property type="project" value="UniProtKB-UniRule"/>
</dbReference>
<dbReference type="InterPro" id="IPR001980">
    <property type="entry name" value="PPAT"/>
</dbReference>
<evidence type="ECO:0000256" key="8">
    <source>
        <dbReference type="ARBA" id="ARBA00029346"/>
    </source>
</evidence>
<feature type="binding site" evidence="9">
    <location>
        <position position="107"/>
    </location>
    <ligand>
        <name>ATP</name>
        <dbReference type="ChEBI" id="CHEBI:30616"/>
    </ligand>
</feature>
<feature type="binding site" evidence="9">
    <location>
        <position position="96"/>
    </location>
    <ligand>
        <name>substrate</name>
    </ligand>
</feature>
<comment type="similarity">
    <text evidence="9">Belongs to the bacterial CoaD family.</text>
</comment>
<evidence type="ECO:0000256" key="5">
    <source>
        <dbReference type="ARBA" id="ARBA00022840"/>
    </source>
</evidence>
<dbReference type="SUPFAM" id="SSF52374">
    <property type="entry name" value="Nucleotidylyl transferase"/>
    <property type="match status" value="1"/>
</dbReference>
<dbReference type="PANTHER" id="PTHR21342:SF1">
    <property type="entry name" value="PHOSPHOPANTETHEINE ADENYLYLTRANSFERASE"/>
    <property type="match status" value="1"/>
</dbReference>
<evidence type="ECO:0000256" key="2">
    <source>
        <dbReference type="ARBA" id="ARBA00022679"/>
    </source>
</evidence>
<keyword evidence="7 9" id="KW-0173">Coenzyme A biosynthesis</keyword>
<dbReference type="Gene3D" id="3.40.50.620">
    <property type="entry name" value="HUPs"/>
    <property type="match status" value="1"/>
</dbReference>
<reference evidence="11 12" key="1">
    <citation type="submission" date="2016-08" db="EMBL/GenBank/DDBJ databases">
        <title>Analysis of Carbohydrate Active Enzymes in Thermogemmatispora T81 Reveals Carbohydrate Degradation Ability.</title>
        <authorList>
            <person name="Tomazini A."/>
            <person name="Lal S."/>
            <person name="Stott M."/>
            <person name="Henrissat B."/>
            <person name="Polikarpov I."/>
            <person name="Sparling R."/>
            <person name="Levin D.B."/>
        </authorList>
    </citation>
    <scope>NUCLEOTIDE SEQUENCE [LARGE SCALE GENOMIC DNA]</scope>
    <source>
        <strain evidence="11 12">T81</strain>
    </source>
</reference>
<comment type="pathway">
    <text evidence="9">Cofactor biosynthesis; coenzyme A biosynthesis; CoA from (R)-pantothenate: step 4/5.</text>
</comment>
<dbReference type="PANTHER" id="PTHR21342">
    <property type="entry name" value="PHOSPHOPANTETHEINE ADENYLYLTRANSFERASE"/>
    <property type="match status" value="1"/>
</dbReference>
<comment type="catalytic activity">
    <reaction evidence="8 9">
        <text>(R)-4'-phosphopantetheine + ATP + H(+) = 3'-dephospho-CoA + diphosphate</text>
        <dbReference type="Rhea" id="RHEA:19801"/>
        <dbReference type="ChEBI" id="CHEBI:15378"/>
        <dbReference type="ChEBI" id="CHEBI:30616"/>
        <dbReference type="ChEBI" id="CHEBI:33019"/>
        <dbReference type="ChEBI" id="CHEBI:57328"/>
        <dbReference type="ChEBI" id="CHEBI:61723"/>
        <dbReference type="EC" id="2.7.7.3"/>
    </reaction>
</comment>
<comment type="subcellular location">
    <subcellularLocation>
        <location evidence="9">Cytoplasm</location>
    </subcellularLocation>
</comment>
<keyword evidence="5 9" id="KW-0067">ATP-binding</keyword>
<dbReference type="NCBIfam" id="TIGR01510">
    <property type="entry name" value="coaD_prev_kdtB"/>
    <property type="match status" value="1"/>
</dbReference>
<dbReference type="Pfam" id="PF01467">
    <property type="entry name" value="CTP_transf_like"/>
    <property type="match status" value="1"/>
</dbReference>
<evidence type="ECO:0000256" key="7">
    <source>
        <dbReference type="ARBA" id="ARBA00022993"/>
    </source>
</evidence>
<dbReference type="InterPro" id="IPR014729">
    <property type="entry name" value="Rossmann-like_a/b/a_fold"/>
</dbReference>
<dbReference type="CDD" id="cd02163">
    <property type="entry name" value="PPAT"/>
    <property type="match status" value="1"/>
</dbReference>
<dbReference type="EC" id="2.7.7.3" evidence="9"/>
<feature type="binding site" evidence="9">
    <location>
        <begin position="16"/>
        <end position="17"/>
    </location>
    <ligand>
        <name>ATP</name>
        <dbReference type="ChEBI" id="CHEBI:30616"/>
    </ligand>
</feature>
<sequence>MSNAEKRQRIAVYPGSFDPLTHGHLDIARRGARLFDMLIVAVYAVPDKNLLFSVDERVQLWEEVIAAEGLTNVRVEKFYGLVVEFVRSVGGSVIIKGLRSPNDFEAEFQQGLMNRKLAPEIETVCLLTNLQHLFVSSSLLKEVARLGGNVSDMLPPVVIKALQRKFGHSAS</sequence>
<dbReference type="GO" id="GO:0005737">
    <property type="term" value="C:cytoplasm"/>
    <property type="evidence" value="ECO:0007669"/>
    <property type="project" value="UniProtKB-SubCell"/>
</dbReference>
<feature type="binding site" evidence="9">
    <location>
        <begin position="132"/>
        <end position="138"/>
    </location>
    <ligand>
        <name>ATP</name>
        <dbReference type="ChEBI" id="CHEBI:30616"/>
    </ligand>
</feature>
<comment type="caution">
    <text evidence="11">The sequence shown here is derived from an EMBL/GenBank/DDBJ whole genome shotgun (WGS) entry which is preliminary data.</text>
</comment>
<dbReference type="RefSeq" id="WP_112431210.1">
    <property type="nucleotide sequence ID" value="NZ_MCIF01000002.1"/>
</dbReference>
<dbReference type="GO" id="GO:0005524">
    <property type="term" value="F:ATP binding"/>
    <property type="evidence" value="ECO:0007669"/>
    <property type="project" value="UniProtKB-KW"/>
</dbReference>
<comment type="cofactor">
    <cofactor evidence="9">
        <name>Mg(2+)</name>
        <dbReference type="ChEBI" id="CHEBI:18420"/>
    </cofactor>
</comment>
<dbReference type="HAMAP" id="MF_00151">
    <property type="entry name" value="PPAT_bact"/>
    <property type="match status" value="1"/>
</dbReference>
<evidence type="ECO:0000256" key="9">
    <source>
        <dbReference type="HAMAP-Rule" id="MF_00151"/>
    </source>
</evidence>
<comment type="function">
    <text evidence="9">Reversibly transfers an adenylyl group from ATP to 4'-phosphopantetheine, yielding dephospho-CoA (dPCoA) and pyrophosphate.</text>
</comment>
<feature type="binding site" evidence="9">
    <location>
        <position position="48"/>
    </location>
    <ligand>
        <name>substrate</name>
    </ligand>
</feature>
<dbReference type="GO" id="GO:0015937">
    <property type="term" value="P:coenzyme A biosynthetic process"/>
    <property type="evidence" value="ECO:0007669"/>
    <property type="project" value="UniProtKB-UniRule"/>
</dbReference>
<organism evidence="11 12">
    <name type="scientific">Thermogemmatispora tikiterensis</name>
    <dbReference type="NCBI Taxonomy" id="1825093"/>
    <lineage>
        <taxon>Bacteria</taxon>
        <taxon>Bacillati</taxon>
        <taxon>Chloroflexota</taxon>
        <taxon>Ktedonobacteria</taxon>
        <taxon>Thermogemmatisporales</taxon>
        <taxon>Thermogemmatisporaceae</taxon>
        <taxon>Thermogemmatispora</taxon>
    </lineage>
</organism>
<feature type="domain" description="Cytidyltransferase-like" evidence="10">
    <location>
        <begin position="12"/>
        <end position="142"/>
    </location>
</feature>
<proteinExistence type="inferred from homology"/>
<dbReference type="Proteomes" id="UP000248706">
    <property type="component" value="Unassembled WGS sequence"/>
</dbReference>
<evidence type="ECO:0000256" key="3">
    <source>
        <dbReference type="ARBA" id="ARBA00022695"/>
    </source>
</evidence>
<evidence type="ECO:0000313" key="12">
    <source>
        <dbReference type="Proteomes" id="UP000248706"/>
    </source>
</evidence>
<name>A0A328VI32_9CHLR</name>
<feature type="binding site" evidence="9">
    <location>
        <begin position="97"/>
        <end position="99"/>
    </location>
    <ligand>
        <name>ATP</name>
        <dbReference type="ChEBI" id="CHEBI:30616"/>
    </ligand>
</feature>
<dbReference type="NCBIfam" id="TIGR00125">
    <property type="entry name" value="cyt_tran_rel"/>
    <property type="match status" value="1"/>
</dbReference>
<dbReference type="PRINTS" id="PR01020">
    <property type="entry name" value="LPSBIOSNTHSS"/>
</dbReference>
<feature type="binding site" evidence="9">
    <location>
        <position position="24"/>
    </location>
    <ligand>
        <name>ATP</name>
        <dbReference type="ChEBI" id="CHEBI:30616"/>
    </ligand>
</feature>
<keyword evidence="3 9" id="KW-0548">Nucleotidyltransferase</keyword>
<keyword evidence="4 9" id="KW-0547">Nucleotide-binding</keyword>
<dbReference type="AlphaFoldDB" id="A0A328VI32"/>
<feature type="binding site" evidence="9">
    <location>
        <position position="82"/>
    </location>
    <ligand>
        <name>substrate</name>
    </ligand>
</feature>
<protein>
    <recommendedName>
        <fullName evidence="9">Phosphopantetheine adenylyltransferase</fullName>
        <ecNumber evidence="9">2.7.7.3</ecNumber>
    </recommendedName>
    <alternativeName>
        <fullName evidence="9">Dephospho-CoA pyrophosphorylase</fullName>
    </alternativeName>
    <alternativeName>
        <fullName evidence="9">Pantetheine-phosphate adenylyltransferase</fullName>
        <shortName evidence="9">PPAT</shortName>
    </alternativeName>
</protein>
<comment type="subunit">
    <text evidence="9">Homohexamer.</text>
</comment>
<evidence type="ECO:0000256" key="6">
    <source>
        <dbReference type="ARBA" id="ARBA00022842"/>
    </source>
</evidence>
<keyword evidence="2 9" id="KW-0808">Transferase</keyword>
<evidence type="ECO:0000256" key="1">
    <source>
        <dbReference type="ARBA" id="ARBA00022490"/>
    </source>
</evidence>
<dbReference type="EMBL" id="MCIF01000002">
    <property type="protein sequence ID" value="RAQ97097.1"/>
    <property type="molecule type" value="Genomic_DNA"/>
</dbReference>
<evidence type="ECO:0000256" key="4">
    <source>
        <dbReference type="ARBA" id="ARBA00022741"/>
    </source>
</evidence>
<feature type="binding site" evidence="9">
    <location>
        <position position="16"/>
    </location>
    <ligand>
        <name>substrate</name>
    </ligand>
</feature>
<keyword evidence="1 9" id="KW-0963">Cytoplasm</keyword>
<evidence type="ECO:0000259" key="10">
    <source>
        <dbReference type="Pfam" id="PF01467"/>
    </source>
</evidence>
<dbReference type="UniPathway" id="UPA00241">
    <property type="reaction ID" value="UER00355"/>
</dbReference>
<feature type="site" description="Transition state stabilizer" evidence="9">
    <location>
        <position position="24"/>
    </location>
</feature>
<evidence type="ECO:0000313" key="11">
    <source>
        <dbReference type="EMBL" id="RAQ97097.1"/>
    </source>
</evidence>
<keyword evidence="6 9" id="KW-0460">Magnesium</keyword>